<dbReference type="PANTHER" id="PTHR42951">
    <property type="entry name" value="METALLO-BETA-LACTAMASE DOMAIN-CONTAINING"/>
    <property type="match status" value="1"/>
</dbReference>
<dbReference type="AlphaFoldDB" id="A0A9X2SBQ3"/>
<evidence type="ECO:0000259" key="4">
    <source>
        <dbReference type="SMART" id="SM00849"/>
    </source>
</evidence>
<dbReference type="InterPro" id="IPR050855">
    <property type="entry name" value="NDM-1-like"/>
</dbReference>
<dbReference type="SMART" id="SM00849">
    <property type="entry name" value="Lactamase_B"/>
    <property type="match status" value="1"/>
</dbReference>
<comment type="catalytic activity">
    <reaction evidence="3">
        <text>3',5'-cyclic UMP + H2O = UMP + H(+)</text>
        <dbReference type="Rhea" id="RHEA:70575"/>
        <dbReference type="ChEBI" id="CHEBI:15377"/>
        <dbReference type="ChEBI" id="CHEBI:15378"/>
        <dbReference type="ChEBI" id="CHEBI:57865"/>
        <dbReference type="ChEBI" id="CHEBI:184387"/>
    </reaction>
    <physiologicalReaction direction="left-to-right" evidence="3">
        <dbReference type="Rhea" id="RHEA:70576"/>
    </physiologicalReaction>
</comment>
<dbReference type="Pfam" id="PF00753">
    <property type="entry name" value="Lactamase_B"/>
    <property type="match status" value="1"/>
</dbReference>
<comment type="catalytic activity">
    <reaction evidence="1">
        <text>3',5'-cyclic CMP + H2O = CMP + H(+)</text>
        <dbReference type="Rhea" id="RHEA:72675"/>
        <dbReference type="ChEBI" id="CHEBI:15377"/>
        <dbReference type="ChEBI" id="CHEBI:15378"/>
        <dbReference type="ChEBI" id="CHEBI:58003"/>
        <dbReference type="ChEBI" id="CHEBI:60377"/>
    </reaction>
    <physiologicalReaction direction="left-to-right" evidence="1">
        <dbReference type="Rhea" id="RHEA:72676"/>
    </physiologicalReaction>
</comment>
<comment type="caution">
    <text evidence="5">The sequence shown here is derived from an EMBL/GenBank/DDBJ whole genome shotgun (WGS) entry which is preliminary data.</text>
</comment>
<name>A0A9X2SBQ3_9BACL</name>
<evidence type="ECO:0000256" key="1">
    <source>
        <dbReference type="ARBA" id="ARBA00034221"/>
    </source>
</evidence>
<dbReference type="EMBL" id="JANIPJ010000013">
    <property type="protein sequence ID" value="MCR2805868.1"/>
    <property type="molecule type" value="Genomic_DNA"/>
</dbReference>
<accession>A0A9X2SBQ3</accession>
<gene>
    <name evidence="5" type="ORF">NQZ67_18455</name>
</gene>
<feature type="domain" description="Metallo-beta-lactamase" evidence="4">
    <location>
        <begin position="23"/>
        <end position="206"/>
    </location>
</feature>
<dbReference type="RefSeq" id="WP_257448780.1">
    <property type="nucleotide sequence ID" value="NZ_JANIPJ010000013.1"/>
</dbReference>
<dbReference type="Gene3D" id="3.60.15.10">
    <property type="entry name" value="Ribonuclease Z/Hydroxyacylglutathione hydrolase-like"/>
    <property type="match status" value="1"/>
</dbReference>
<dbReference type="Proteomes" id="UP001141950">
    <property type="component" value="Unassembled WGS sequence"/>
</dbReference>
<comment type="function">
    <text evidence="2">Counteracts the endogenous Pycsar antiviral defense system. Phosphodiesterase that enables metal-dependent hydrolysis of host cyclic nucleotide Pycsar defense signals such as cCMP and cUMP.</text>
</comment>
<evidence type="ECO:0000313" key="6">
    <source>
        <dbReference type="Proteomes" id="UP001141950"/>
    </source>
</evidence>
<evidence type="ECO:0000256" key="2">
    <source>
        <dbReference type="ARBA" id="ARBA00034301"/>
    </source>
</evidence>
<organism evidence="5 6">
    <name type="scientific">Paenibacillus soyae</name>
    <dbReference type="NCBI Taxonomy" id="2969249"/>
    <lineage>
        <taxon>Bacteria</taxon>
        <taxon>Bacillati</taxon>
        <taxon>Bacillota</taxon>
        <taxon>Bacilli</taxon>
        <taxon>Bacillales</taxon>
        <taxon>Paenibacillaceae</taxon>
        <taxon>Paenibacillus</taxon>
    </lineage>
</organism>
<dbReference type="CDD" id="cd07721">
    <property type="entry name" value="yflN-like_MBL-fold"/>
    <property type="match status" value="1"/>
</dbReference>
<evidence type="ECO:0000256" key="3">
    <source>
        <dbReference type="ARBA" id="ARBA00048505"/>
    </source>
</evidence>
<protein>
    <submittedName>
        <fullName evidence="5">MBL fold metallo-hydrolase</fullName>
    </submittedName>
</protein>
<dbReference type="InterPro" id="IPR036866">
    <property type="entry name" value="RibonucZ/Hydroxyglut_hydro"/>
</dbReference>
<reference evidence="5" key="1">
    <citation type="submission" date="2022-08" db="EMBL/GenBank/DDBJ databases">
        <title>The genomic sequence of strain Paenibacillus sp. SCIV0701.</title>
        <authorList>
            <person name="Zhao H."/>
        </authorList>
    </citation>
    <scope>NUCLEOTIDE SEQUENCE</scope>
    <source>
        <strain evidence="5">SCIV0701</strain>
    </source>
</reference>
<keyword evidence="6" id="KW-1185">Reference proteome</keyword>
<evidence type="ECO:0000313" key="5">
    <source>
        <dbReference type="EMBL" id="MCR2805868.1"/>
    </source>
</evidence>
<sequence length="228" mass="24603">MAGNGDGIQAFRLDMDANGNPFVVHAALLWDEQEAILVDTGIPGQLDLIRKRLAEESIPLERLTKIIITHQDRDHIGSLPELLGVLGDRVQVLAHETAIPYITGEVPLIKSKALAPSLPVPVTPLQDGDVLPYAGGIRVIHTPGHTPDHISLYHEPSKTLITGDALTSGDGVLQSFDPKFTADASMAIQSVRKLLELDIERVIAYHGGVCVDRIAERLREIVDAGSEG</sequence>
<dbReference type="SUPFAM" id="SSF56281">
    <property type="entry name" value="Metallo-hydrolase/oxidoreductase"/>
    <property type="match status" value="1"/>
</dbReference>
<dbReference type="PANTHER" id="PTHR42951:SF15">
    <property type="entry name" value="METALLO-BETA-LACTAMASE SUPERFAMILY PROTEIN"/>
    <property type="match status" value="1"/>
</dbReference>
<dbReference type="InterPro" id="IPR001279">
    <property type="entry name" value="Metallo-B-lactamas"/>
</dbReference>
<proteinExistence type="predicted"/>